<feature type="transmembrane region" description="Helical" evidence="1">
    <location>
        <begin position="198"/>
        <end position="225"/>
    </location>
</feature>
<feature type="transmembrane region" description="Helical" evidence="1">
    <location>
        <begin position="98"/>
        <end position="117"/>
    </location>
</feature>
<feature type="transmembrane region" description="Helical" evidence="1">
    <location>
        <begin position="231"/>
        <end position="254"/>
    </location>
</feature>
<keyword evidence="1" id="KW-1133">Transmembrane helix</keyword>
<organism evidence="2 3">
    <name type="scientific">Stappia taiwanensis</name>
    <dbReference type="NCBI Taxonomy" id="992267"/>
    <lineage>
        <taxon>Bacteria</taxon>
        <taxon>Pseudomonadati</taxon>
        <taxon>Pseudomonadota</taxon>
        <taxon>Alphaproteobacteria</taxon>
        <taxon>Hyphomicrobiales</taxon>
        <taxon>Stappiaceae</taxon>
        <taxon>Stappia</taxon>
    </lineage>
</organism>
<feature type="transmembrane region" description="Helical" evidence="1">
    <location>
        <begin position="55"/>
        <end position="78"/>
    </location>
</feature>
<reference evidence="2 3" key="2">
    <citation type="submission" date="2020-08" db="EMBL/GenBank/DDBJ databases">
        <title>Stappia taiwanensis sp. nov., isolated from a coastal thermal spring.</title>
        <authorList>
            <person name="Kampfer P."/>
        </authorList>
    </citation>
    <scope>NUCLEOTIDE SEQUENCE [LARGE SCALE GENOMIC DNA]</scope>
    <source>
        <strain evidence="2 3">DSM 23284</strain>
    </source>
</reference>
<evidence type="ECO:0000256" key="1">
    <source>
        <dbReference type="SAM" id="Phobius"/>
    </source>
</evidence>
<dbReference type="Proteomes" id="UP000559404">
    <property type="component" value="Unassembled WGS sequence"/>
</dbReference>
<keyword evidence="3" id="KW-1185">Reference proteome</keyword>
<feature type="transmembrane region" description="Helical" evidence="1">
    <location>
        <begin position="20"/>
        <end position="43"/>
    </location>
</feature>
<evidence type="ECO:0000313" key="3">
    <source>
        <dbReference type="Proteomes" id="UP000559404"/>
    </source>
</evidence>
<proteinExistence type="predicted"/>
<name>A0A838XWZ4_9HYPH</name>
<sequence>MFATTRQILTETLRVVSSNPILVVKVCGAWTVLSAMIFLITGIEPDDYLDIASSFQLLHIPLMIILMIGLTSGAVTWIRAIQLNEDVFWVNLNLNSRYVRLFIIYSFVTLISFGSAFTISRFYFHFFSIFYYGYLLKGGGSLVLFLIADNLCYSFYVFIFVCFFVLFHAPSSLVVPAISLGRNLTISQSVKLSQGARFSIFVLTAPLFLSMKIAILFSLRFIAVIGLYSPLGILFLFLVFAILHVGSVVYVTLLTRAYFLLRERQANAAQQAQPPV</sequence>
<evidence type="ECO:0000313" key="2">
    <source>
        <dbReference type="EMBL" id="MBA4611423.1"/>
    </source>
</evidence>
<dbReference type="AlphaFoldDB" id="A0A838XWZ4"/>
<comment type="caution">
    <text evidence="2">The sequence shown here is derived from an EMBL/GenBank/DDBJ whole genome shotgun (WGS) entry which is preliminary data.</text>
</comment>
<accession>A0A838XWZ4</accession>
<gene>
    <name evidence="2" type="ORF">H1W37_07165</name>
</gene>
<dbReference type="RefSeq" id="WP_181759620.1">
    <property type="nucleotide sequence ID" value="NZ_BMCR01000006.1"/>
</dbReference>
<feature type="transmembrane region" description="Helical" evidence="1">
    <location>
        <begin position="153"/>
        <end position="178"/>
    </location>
</feature>
<protein>
    <submittedName>
        <fullName evidence="2">Uncharacterized protein</fullName>
    </submittedName>
</protein>
<keyword evidence="1" id="KW-0472">Membrane</keyword>
<keyword evidence="1" id="KW-0812">Transmembrane</keyword>
<feature type="transmembrane region" description="Helical" evidence="1">
    <location>
        <begin position="129"/>
        <end position="147"/>
    </location>
</feature>
<dbReference type="EMBL" id="JACEON010000005">
    <property type="protein sequence ID" value="MBA4611423.1"/>
    <property type="molecule type" value="Genomic_DNA"/>
</dbReference>
<reference evidence="2 3" key="1">
    <citation type="submission" date="2020-07" db="EMBL/GenBank/DDBJ databases">
        <authorList>
            <person name="Li M."/>
        </authorList>
    </citation>
    <scope>NUCLEOTIDE SEQUENCE [LARGE SCALE GENOMIC DNA]</scope>
    <source>
        <strain evidence="2 3">DSM 23284</strain>
    </source>
</reference>